<name>A0ACB8RMU7_9AGAM</name>
<keyword evidence="2" id="KW-1185">Reference proteome</keyword>
<protein>
    <submittedName>
        <fullName evidence="1">Uncharacterized protein</fullName>
    </submittedName>
</protein>
<reference evidence="1" key="2">
    <citation type="journal article" date="2022" name="New Phytol.">
        <title>Evolutionary transition to the ectomycorrhizal habit in the genomes of a hyperdiverse lineage of mushroom-forming fungi.</title>
        <authorList>
            <person name="Looney B."/>
            <person name="Miyauchi S."/>
            <person name="Morin E."/>
            <person name="Drula E."/>
            <person name="Courty P.E."/>
            <person name="Kohler A."/>
            <person name="Kuo A."/>
            <person name="LaButti K."/>
            <person name="Pangilinan J."/>
            <person name="Lipzen A."/>
            <person name="Riley R."/>
            <person name="Andreopoulos W."/>
            <person name="He G."/>
            <person name="Johnson J."/>
            <person name="Nolan M."/>
            <person name="Tritt A."/>
            <person name="Barry K.W."/>
            <person name="Grigoriev I.V."/>
            <person name="Nagy L.G."/>
            <person name="Hibbett D."/>
            <person name="Henrissat B."/>
            <person name="Matheny P.B."/>
            <person name="Labbe J."/>
            <person name="Martin F.M."/>
        </authorList>
    </citation>
    <scope>NUCLEOTIDE SEQUENCE</scope>
    <source>
        <strain evidence="1">FP105234-sp</strain>
    </source>
</reference>
<organism evidence="1 2">
    <name type="scientific">Auriscalpium vulgare</name>
    <dbReference type="NCBI Taxonomy" id="40419"/>
    <lineage>
        <taxon>Eukaryota</taxon>
        <taxon>Fungi</taxon>
        <taxon>Dikarya</taxon>
        <taxon>Basidiomycota</taxon>
        <taxon>Agaricomycotina</taxon>
        <taxon>Agaricomycetes</taxon>
        <taxon>Russulales</taxon>
        <taxon>Auriscalpiaceae</taxon>
        <taxon>Auriscalpium</taxon>
    </lineage>
</organism>
<sequence length="273" mass="30171">MLFTCATSDPHATARARALALDTSDLAVEDRHPVMRFLVQQWGVCRNELAEAPTPSSVASSSSGGGHGGPSRHHDTRRDTRATDGVWTTVPHGKQRSHSSQTAPSTASASPAPLPAPTQSVATATVTRTTARARQPRHDPPPSYTDPIEDWVEYIRANPDRCPRGVPMHPENSILRGGPVRRVLERHIELRRNGPEGREQVHRASRGHWVTRTTQLLSIRGLLERVMHKHHIQPVGNIPQSRPYTGDTRNLSFENVARHLANNGYHPRSPITL</sequence>
<accession>A0ACB8RMU7</accession>
<proteinExistence type="predicted"/>
<evidence type="ECO:0000313" key="2">
    <source>
        <dbReference type="Proteomes" id="UP000814033"/>
    </source>
</evidence>
<dbReference type="Proteomes" id="UP000814033">
    <property type="component" value="Unassembled WGS sequence"/>
</dbReference>
<dbReference type="EMBL" id="MU275950">
    <property type="protein sequence ID" value="KAI0045506.1"/>
    <property type="molecule type" value="Genomic_DNA"/>
</dbReference>
<gene>
    <name evidence="1" type="ORF">FA95DRAFT_1607676</name>
</gene>
<comment type="caution">
    <text evidence="1">The sequence shown here is derived from an EMBL/GenBank/DDBJ whole genome shotgun (WGS) entry which is preliminary data.</text>
</comment>
<reference evidence="1" key="1">
    <citation type="submission" date="2021-02" db="EMBL/GenBank/DDBJ databases">
        <authorList>
            <consortium name="DOE Joint Genome Institute"/>
            <person name="Ahrendt S."/>
            <person name="Looney B.P."/>
            <person name="Miyauchi S."/>
            <person name="Morin E."/>
            <person name="Drula E."/>
            <person name="Courty P.E."/>
            <person name="Chicoki N."/>
            <person name="Fauchery L."/>
            <person name="Kohler A."/>
            <person name="Kuo A."/>
            <person name="Labutti K."/>
            <person name="Pangilinan J."/>
            <person name="Lipzen A."/>
            <person name="Riley R."/>
            <person name="Andreopoulos W."/>
            <person name="He G."/>
            <person name="Johnson J."/>
            <person name="Barry K.W."/>
            <person name="Grigoriev I.V."/>
            <person name="Nagy L."/>
            <person name="Hibbett D."/>
            <person name="Henrissat B."/>
            <person name="Matheny P.B."/>
            <person name="Labbe J."/>
            <person name="Martin F."/>
        </authorList>
    </citation>
    <scope>NUCLEOTIDE SEQUENCE</scope>
    <source>
        <strain evidence="1">FP105234-sp</strain>
    </source>
</reference>
<evidence type="ECO:0000313" key="1">
    <source>
        <dbReference type="EMBL" id="KAI0045506.1"/>
    </source>
</evidence>